<dbReference type="PANTHER" id="PTHR17490">
    <property type="entry name" value="SUA5"/>
    <property type="match status" value="1"/>
</dbReference>
<dbReference type="Pfam" id="PF03481">
    <property type="entry name" value="Sua5_C"/>
    <property type="match status" value="1"/>
</dbReference>
<keyword evidence="8" id="KW-0547">Nucleotide-binding</keyword>
<comment type="catalytic activity">
    <reaction evidence="11">
        <text>L-threonine + hydrogencarbonate + ATP = L-threonylcarbamoyladenylate + diphosphate + H2O</text>
        <dbReference type="Rhea" id="RHEA:36407"/>
        <dbReference type="ChEBI" id="CHEBI:15377"/>
        <dbReference type="ChEBI" id="CHEBI:17544"/>
        <dbReference type="ChEBI" id="CHEBI:30616"/>
        <dbReference type="ChEBI" id="CHEBI:33019"/>
        <dbReference type="ChEBI" id="CHEBI:57926"/>
        <dbReference type="ChEBI" id="CHEBI:73682"/>
        <dbReference type="EC" id="2.7.7.87"/>
    </reaction>
</comment>
<dbReference type="GO" id="GO:0061710">
    <property type="term" value="F:L-threonylcarbamoyladenylate synthase"/>
    <property type="evidence" value="ECO:0007669"/>
    <property type="project" value="UniProtKB-EC"/>
</dbReference>
<dbReference type="Proteomes" id="UP001589747">
    <property type="component" value="Unassembled WGS sequence"/>
</dbReference>
<organism evidence="14 15">
    <name type="scientific">Paenibacillus aurantiacus</name>
    <dbReference type="NCBI Taxonomy" id="1936118"/>
    <lineage>
        <taxon>Bacteria</taxon>
        <taxon>Bacillati</taxon>
        <taxon>Bacillota</taxon>
        <taxon>Bacilli</taxon>
        <taxon>Bacillales</taxon>
        <taxon>Paenibacillaceae</taxon>
        <taxon>Paenibacillus</taxon>
    </lineage>
</organism>
<evidence type="ECO:0000256" key="6">
    <source>
        <dbReference type="ARBA" id="ARBA00022694"/>
    </source>
</evidence>
<dbReference type="Gene3D" id="3.90.870.10">
    <property type="entry name" value="DHBP synthase"/>
    <property type="match status" value="1"/>
</dbReference>
<evidence type="ECO:0000313" key="15">
    <source>
        <dbReference type="Proteomes" id="UP001589747"/>
    </source>
</evidence>
<proteinExistence type="inferred from homology"/>
<evidence type="ECO:0000256" key="1">
    <source>
        <dbReference type="ARBA" id="ARBA00004496"/>
    </source>
</evidence>
<dbReference type="PROSITE" id="PS51163">
    <property type="entry name" value="YRDC"/>
    <property type="match status" value="1"/>
</dbReference>
<dbReference type="EMBL" id="JBHMDO010000022">
    <property type="protein sequence ID" value="MFB9326922.1"/>
    <property type="molecule type" value="Genomic_DNA"/>
</dbReference>
<evidence type="ECO:0000256" key="7">
    <source>
        <dbReference type="ARBA" id="ARBA00022695"/>
    </source>
</evidence>
<dbReference type="InterPro" id="IPR017945">
    <property type="entry name" value="DHBP_synth_RibB-like_a/b_dom"/>
</dbReference>
<protein>
    <recommendedName>
        <fullName evidence="10">L-threonylcarbamoyladenylate synthase</fullName>
        <ecNumber evidence="3">2.7.7.87</ecNumber>
    </recommendedName>
    <alternativeName>
        <fullName evidence="10">L-threonylcarbamoyladenylate synthase</fullName>
    </alternativeName>
</protein>
<evidence type="ECO:0000256" key="8">
    <source>
        <dbReference type="ARBA" id="ARBA00022741"/>
    </source>
</evidence>
<feature type="region of interest" description="Disordered" evidence="12">
    <location>
        <begin position="284"/>
        <end position="315"/>
    </location>
</feature>
<feature type="domain" description="YrdC-like" evidence="13">
    <location>
        <begin position="16"/>
        <end position="203"/>
    </location>
</feature>
<evidence type="ECO:0000256" key="11">
    <source>
        <dbReference type="ARBA" id="ARBA00048366"/>
    </source>
</evidence>
<evidence type="ECO:0000256" key="12">
    <source>
        <dbReference type="SAM" id="MobiDB-lite"/>
    </source>
</evidence>
<keyword evidence="6" id="KW-0819">tRNA processing</keyword>
<feature type="compositionally biased region" description="Low complexity" evidence="12">
    <location>
        <begin position="297"/>
        <end position="306"/>
    </location>
</feature>
<name>A0ABV5KNW9_9BACL</name>
<dbReference type="InterPro" id="IPR038385">
    <property type="entry name" value="Sua5/YwlC_C"/>
</dbReference>
<sequence>MNRTMEWRVDARAPRSEELAEAARLLREGQTVAFPTETVYGLGADARSDEAVARIFEAKGRPSDNPLIVHIADRAQLGALVLPWGELAERLMDRFWPGPLTLVLPAAPGAVSPRVTAGLDTVAVRMPSHPVALALIAAAGCPVAAPSANRSGRPSPTLAAHVAGDLAGRIAGIVDGGAAGVGLESTVVEIDGETVRILRPGGVTAEELREVAPRVEYDAVAAPGAGMEVSVNASVGMSAEAASGSPAIGGGENLSTAVSDIASPGPDSAPRRGSMAAIEQAHDLAARPGEPRRTSSAAEPAYAQAARSDQAVGPAQPLGLSADAALAPRSPGMKYAHYAPRGAMELVQGEADARRAYIQRAAHTARSRGDRTGILTFDEHAGGYEADDVISLGSLSRLDNAAQALYAALREFDDRGTQRIWAEAVPETGIGHALMNRLVKAAGHRVVHA</sequence>
<keyword evidence="5 14" id="KW-0808">Transferase</keyword>
<comment type="subcellular location">
    <subcellularLocation>
        <location evidence="1">Cytoplasm</location>
    </subcellularLocation>
</comment>
<reference evidence="14 15" key="1">
    <citation type="submission" date="2024-09" db="EMBL/GenBank/DDBJ databases">
        <authorList>
            <person name="Sun Q."/>
            <person name="Mori K."/>
        </authorList>
    </citation>
    <scope>NUCLEOTIDE SEQUENCE [LARGE SCALE GENOMIC DNA]</scope>
    <source>
        <strain evidence="14 15">TISTR 2452</strain>
    </source>
</reference>
<evidence type="ECO:0000256" key="10">
    <source>
        <dbReference type="ARBA" id="ARBA00029774"/>
    </source>
</evidence>
<keyword evidence="4" id="KW-0963">Cytoplasm</keyword>
<dbReference type="InterPro" id="IPR006070">
    <property type="entry name" value="Sua5-like_dom"/>
</dbReference>
<feature type="region of interest" description="Disordered" evidence="12">
    <location>
        <begin position="255"/>
        <end position="274"/>
    </location>
</feature>
<dbReference type="PANTHER" id="PTHR17490:SF16">
    <property type="entry name" value="THREONYLCARBAMOYL-AMP SYNTHASE"/>
    <property type="match status" value="1"/>
</dbReference>
<dbReference type="Pfam" id="PF01300">
    <property type="entry name" value="Sua5_yciO_yrdC"/>
    <property type="match status" value="1"/>
</dbReference>
<keyword evidence="15" id="KW-1185">Reference proteome</keyword>
<dbReference type="InterPro" id="IPR050156">
    <property type="entry name" value="TC-AMP_synthase_SUA5"/>
</dbReference>
<comment type="similarity">
    <text evidence="2">Belongs to the SUA5 family.</text>
</comment>
<dbReference type="SUPFAM" id="SSF55821">
    <property type="entry name" value="YrdC/RibB"/>
    <property type="match status" value="1"/>
</dbReference>
<evidence type="ECO:0000256" key="5">
    <source>
        <dbReference type="ARBA" id="ARBA00022679"/>
    </source>
</evidence>
<evidence type="ECO:0000256" key="9">
    <source>
        <dbReference type="ARBA" id="ARBA00022840"/>
    </source>
</evidence>
<evidence type="ECO:0000256" key="4">
    <source>
        <dbReference type="ARBA" id="ARBA00022490"/>
    </source>
</evidence>
<accession>A0ABV5KNW9</accession>
<evidence type="ECO:0000313" key="14">
    <source>
        <dbReference type="EMBL" id="MFB9326922.1"/>
    </source>
</evidence>
<keyword evidence="9" id="KW-0067">ATP-binding</keyword>
<comment type="caution">
    <text evidence="14">The sequence shown here is derived from an EMBL/GenBank/DDBJ whole genome shotgun (WGS) entry which is preliminary data.</text>
</comment>
<evidence type="ECO:0000259" key="13">
    <source>
        <dbReference type="PROSITE" id="PS51163"/>
    </source>
</evidence>
<evidence type="ECO:0000256" key="2">
    <source>
        <dbReference type="ARBA" id="ARBA00007663"/>
    </source>
</evidence>
<dbReference type="InterPro" id="IPR005145">
    <property type="entry name" value="Sua5_C"/>
</dbReference>
<dbReference type="NCBIfam" id="TIGR00057">
    <property type="entry name" value="L-threonylcarbamoyladenylate synthase"/>
    <property type="match status" value="1"/>
</dbReference>
<dbReference type="Gene3D" id="3.40.50.11030">
    <property type="entry name" value="Threonylcarbamoyl-AMP synthase, C-terminal domain"/>
    <property type="match status" value="1"/>
</dbReference>
<evidence type="ECO:0000256" key="3">
    <source>
        <dbReference type="ARBA" id="ARBA00012584"/>
    </source>
</evidence>
<dbReference type="RefSeq" id="WP_377494664.1">
    <property type="nucleotide sequence ID" value="NZ_JBHMDO010000022.1"/>
</dbReference>
<keyword evidence="7 14" id="KW-0548">Nucleotidyltransferase</keyword>
<feature type="compositionally biased region" description="Basic and acidic residues" evidence="12">
    <location>
        <begin position="284"/>
        <end position="293"/>
    </location>
</feature>
<gene>
    <name evidence="14" type="ORF">ACFFSY_13425</name>
</gene>
<dbReference type="EC" id="2.7.7.87" evidence="3"/>